<sequence>FSTKRAWDSVKASAPKVRWVNLVWHPPRISKHAFCLGLAILSAHRTRDKLLSLGLIHSALCLFNCGENESEQHLFFECPYSQHIWSTVLNKCNISRQILPWPQEIQWMIEHTGDNKLPQALRNLALAATIYHMWLERNRRAFKNSFLPPASIITKIQCDVTSKMAGSENILDLDEHHHSLGVNWGITGTGH</sequence>
<dbReference type="InterPro" id="IPR026960">
    <property type="entry name" value="RVT-Znf"/>
</dbReference>
<gene>
    <name evidence="2" type="ORF">CFOL_v3_33761</name>
</gene>
<feature type="domain" description="Reverse transcriptase zinc-binding" evidence="1">
    <location>
        <begin position="1"/>
        <end position="85"/>
    </location>
</feature>
<organism evidence="2 3">
    <name type="scientific">Cephalotus follicularis</name>
    <name type="common">Albany pitcher plant</name>
    <dbReference type="NCBI Taxonomy" id="3775"/>
    <lineage>
        <taxon>Eukaryota</taxon>
        <taxon>Viridiplantae</taxon>
        <taxon>Streptophyta</taxon>
        <taxon>Embryophyta</taxon>
        <taxon>Tracheophyta</taxon>
        <taxon>Spermatophyta</taxon>
        <taxon>Magnoliopsida</taxon>
        <taxon>eudicotyledons</taxon>
        <taxon>Gunneridae</taxon>
        <taxon>Pentapetalae</taxon>
        <taxon>rosids</taxon>
        <taxon>fabids</taxon>
        <taxon>Oxalidales</taxon>
        <taxon>Cephalotaceae</taxon>
        <taxon>Cephalotus</taxon>
    </lineage>
</organism>
<accession>A0A1Q3DD17</accession>
<dbReference type="PANTHER" id="PTHR33116:SF84">
    <property type="entry name" value="RNA-DIRECTED DNA POLYMERASE"/>
    <property type="match status" value="1"/>
</dbReference>
<reference evidence="3" key="1">
    <citation type="submission" date="2016-04" db="EMBL/GenBank/DDBJ databases">
        <title>Cephalotus genome sequencing.</title>
        <authorList>
            <person name="Fukushima K."/>
            <person name="Hasebe M."/>
            <person name="Fang X."/>
        </authorList>
    </citation>
    <scope>NUCLEOTIDE SEQUENCE [LARGE SCALE GENOMIC DNA]</scope>
    <source>
        <strain evidence="3">cv. St1</strain>
    </source>
</reference>
<dbReference type="Pfam" id="PF13966">
    <property type="entry name" value="zf-RVT"/>
    <property type="match status" value="1"/>
</dbReference>
<protein>
    <submittedName>
        <fullName evidence="2">Zf-RVT domain-containing protein</fullName>
    </submittedName>
</protein>
<proteinExistence type="predicted"/>
<evidence type="ECO:0000259" key="1">
    <source>
        <dbReference type="Pfam" id="PF13966"/>
    </source>
</evidence>
<dbReference type="InParanoid" id="A0A1Q3DD17"/>
<dbReference type="Proteomes" id="UP000187406">
    <property type="component" value="Unassembled WGS sequence"/>
</dbReference>
<name>A0A1Q3DD17_CEPFO</name>
<keyword evidence="3" id="KW-1185">Reference proteome</keyword>
<evidence type="ECO:0000313" key="3">
    <source>
        <dbReference type="Proteomes" id="UP000187406"/>
    </source>
</evidence>
<dbReference type="OrthoDB" id="1622315at2759"/>
<feature type="non-terminal residue" evidence="2">
    <location>
        <position position="1"/>
    </location>
</feature>
<dbReference type="PANTHER" id="PTHR33116">
    <property type="entry name" value="REVERSE TRANSCRIPTASE ZINC-BINDING DOMAIN-CONTAINING PROTEIN-RELATED-RELATED"/>
    <property type="match status" value="1"/>
</dbReference>
<dbReference type="EMBL" id="BDDD01006176">
    <property type="protein sequence ID" value="GAV90352.1"/>
    <property type="molecule type" value="Genomic_DNA"/>
</dbReference>
<dbReference type="AlphaFoldDB" id="A0A1Q3DD17"/>
<evidence type="ECO:0000313" key="2">
    <source>
        <dbReference type="EMBL" id="GAV90352.1"/>
    </source>
</evidence>
<comment type="caution">
    <text evidence="2">The sequence shown here is derived from an EMBL/GenBank/DDBJ whole genome shotgun (WGS) entry which is preliminary data.</text>
</comment>